<evidence type="ECO:0000256" key="1">
    <source>
        <dbReference type="SAM" id="SignalP"/>
    </source>
</evidence>
<accession>A0AAU0N3N8</accession>
<sequence length="294" mass="31784">MRWIAAALTSMFFCVNGASSSAADDSEEVCALEAVSVEGQADLAYYPFANREEVGQLRLVIVTHGSCRLGFALLPTSDAQLLGPGRPLNFSFRNRGDQVIPLNGNEQRGIQFEDTARGREASLIIGFPRGQARRAGDYRNNFVARIFADGRPLQDIDFQVSVRVAAQADIHVAGNGEGQLGRSTVMNFGKLETGETLSALLAVRTNSAYNLVVSSENHGQMQHVSLEGENTAVPYTASIDGKPLSLQSGADARDFPTPGDGEEMRNISVEIGDTRGRMAGRYRDTLRVTVTLLE</sequence>
<feature type="chain" id="PRO_5043479530" description="Spore coat protein U domain-containing protein" evidence="1">
    <location>
        <begin position="23"/>
        <end position="294"/>
    </location>
</feature>
<keyword evidence="1" id="KW-0732">Signal</keyword>
<keyword evidence="3" id="KW-1185">Reference proteome</keyword>
<name>A0AAU0N3N8_9GAMM</name>
<feature type="signal peptide" evidence="1">
    <location>
        <begin position="1"/>
        <end position="22"/>
    </location>
</feature>
<dbReference type="KEGG" id="mpaf:R5R33_08260"/>
<dbReference type="EMBL" id="CP137555">
    <property type="protein sequence ID" value="WOX07113.1"/>
    <property type="molecule type" value="Genomic_DNA"/>
</dbReference>
<dbReference type="AlphaFoldDB" id="A0AAU0N3N8"/>
<evidence type="ECO:0000313" key="3">
    <source>
        <dbReference type="Proteomes" id="UP001302477"/>
    </source>
</evidence>
<organism evidence="2 3">
    <name type="scientific">Microbulbifer pacificus</name>
    <dbReference type="NCBI Taxonomy" id="407164"/>
    <lineage>
        <taxon>Bacteria</taxon>
        <taxon>Pseudomonadati</taxon>
        <taxon>Pseudomonadota</taxon>
        <taxon>Gammaproteobacteria</taxon>
        <taxon>Cellvibrionales</taxon>
        <taxon>Microbulbiferaceae</taxon>
        <taxon>Microbulbifer</taxon>
    </lineage>
</organism>
<protein>
    <recommendedName>
        <fullName evidence="4">Spore coat protein U domain-containing protein</fullName>
    </recommendedName>
</protein>
<proteinExistence type="predicted"/>
<reference evidence="2 3" key="1">
    <citation type="submission" date="2023-10" db="EMBL/GenBank/DDBJ databases">
        <title>Description of Microbulbifer bruguierae sp. nov., isolated from the sediments of mangrove plant Bruguiera sexangula and comparative genomic analyses of the genus Microbulbifer.</title>
        <authorList>
            <person name="Long M."/>
        </authorList>
    </citation>
    <scope>NUCLEOTIDE SEQUENCE [LARGE SCALE GENOMIC DNA]</scope>
    <source>
        <strain evidence="2 3">SPO729</strain>
    </source>
</reference>
<evidence type="ECO:0000313" key="2">
    <source>
        <dbReference type="EMBL" id="WOX07113.1"/>
    </source>
</evidence>
<dbReference type="Proteomes" id="UP001302477">
    <property type="component" value="Chromosome"/>
</dbReference>
<evidence type="ECO:0008006" key="4">
    <source>
        <dbReference type="Google" id="ProtNLM"/>
    </source>
</evidence>
<gene>
    <name evidence="2" type="ORF">R5R33_08260</name>
</gene>
<dbReference type="RefSeq" id="WP_318955545.1">
    <property type="nucleotide sequence ID" value="NZ_CP137555.1"/>
</dbReference>